<evidence type="ECO:0000256" key="5">
    <source>
        <dbReference type="ARBA" id="ARBA00022989"/>
    </source>
</evidence>
<dbReference type="PANTHER" id="PTHR14969:SF62">
    <property type="entry name" value="DECAPRENYLPHOSPHORYL-5-PHOSPHORIBOSE PHOSPHATASE RV3807C-RELATED"/>
    <property type="match status" value="1"/>
</dbReference>
<evidence type="ECO:0000256" key="4">
    <source>
        <dbReference type="ARBA" id="ARBA00022801"/>
    </source>
</evidence>
<evidence type="ECO:0000256" key="7">
    <source>
        <dbReference type="SAM" id="Phobius"/>
    </source>
</evidence>
<feature type="transmembrane region" description="Helical" evidence="7">
    <location>
        <begin position="465"/>
        <end position="487"/>
    </location>
</feature>
<feature type="transmembrane region" description="Helical" evidence="7">
    <location>
        <begin position="281"/>
        <end position="302"/>
    </location>
</feature>
<dbReference type="Pfam" id="PF03988">
    <property type="entry name" value="DUF347"/>
    <property type="match status" value="4"/>
</dbReference>
<dbReference type="AlphaFoldDB" id="A0A6J7CVM1"/>
<dbReference type="CDD" id="cd03392">
    <property type="entry name" value="PAP2_like_2"/>
    <property type="match status" value="1"/>
</dbReference>
<dbReference type="PANTHER" id="PTHR14969">
    <property type="entry name" value="SPHINGOSINE-1-PHOSPHATE PHOSPHOHYDROLASE"/>
    <property type="match status" value="1"/>
</dbReference>
<feature type="transmembrane region" description="Helical" evidence="7">
    <location>
        <begin position="68"/>
        <end position="88"/>
    </location>
</feature>
<dbReference type="EMBL" id="CAFBLO010000015">
    <property type="protein sequence ID" value="CAB4861730.1"/>
    <property type="molecule type" value="Genomic_DNA"/>
</dbReference>
<feature type="transmembrane region" description="Helical" evidence="7">
    <location>
        <begin position="403"/>
        <end position="421"/>
    </location>
</feature>
<dbReference type="InterPro" id="IPR007136">
    <property type="entry name" value="DUF347"/>
</dbReference>
<dbReference type="Pfam" id="PF01569">
    <property type="entry name" value="PAP2"/>
    <property type="match status" value="1"/>
</dbReference>
<dbReference type="SMART" id="SM00014">
    <property type="entry name" value="acidPPc"/>
    <property type="match status" value="1"/>
</dbReference>
<evidence type="ECO:0000256" key="6">
    <source>
        <dbReference type="ARBA" id="ARBA00023136"/>
    </source>
</evidence>
<name>A0A6J7CVM1_9ZZZZ</name>
<keyword evidence="2" id="KW-1003">Cell membrane</keyword>
<evidence type="ECO:0000256" key="3">
    <source>
        <dbReference type="ARBA" id="ARBA00022692"/>
    </source>
</evidence>
<organism evidence="9">
    <name type="scientific">freshwater metagenome</name>
    <dbReference type="NCBI Taxonomy" id="449393"/>
    <lineage>
        <taxon>unclassified sequences</taxon>
        <taxon>metagenomes</taxon>
        <taxon>ecological metagenomes</taxon>
    </lineage>
</organism>
<evidence type="ECO:0000313" key="9">
    <source>
        <dbReference type="EMBL" id="CAB4861730.1"/>
    </source>
</evidence>
<feature type="transmembrane region" description="Helical" evidence="7">
    <location>
        <begin position="378"/>
        <end position="397"/>
    </location>
</feature>
<evidence type="ECO:0000256" key="1">
    <source>
        <dbReference type="ARBA" id="ARBA00004651"/>
    </source>
</evidence>
<feature type="domain" description="Phosphatidic acid phosphatase type 2/haloperoxidase" evidence="8">
    <location>
        <begin position="95"/>
        <end position="198"/>
    </location>
</feature>
<dbReference type="GO" id="GO:0016787">
    <property type="term" value="F:hydrolase activity"/>
    <property type="evidence" value="ECO:0007669"/>
    <property type="project" value="UniProtKB-KW"/>
</dbReference>
<feature type="transmembrane region" description="Helical" evidence="7">
    <location>
        <begin position="340"/>
        <end position="358"/>
    </location>
</feature>
<feature type="transmembrane region" description="Helical" evidence="7">
    <location>
        <begin position="428"/>
        <end position="445"/>
    </location>
</feature>
<feature type="transmembrane region" description="Helical" evidence="7">
    <location>
        <begin position="12"/>
        <end position="32"/>
    </location>
</feature>
<keyword evidence="5 7" id="KW-1133">Transmembrane helix</keyword>
<dbReference type="InterPro" id="IPR000326">
    <property type="entry name" value="PAP2/HPO"/>
</dbReference>
<evidence type="ECO:0000256" key="2">
    <source>
        <dbReference type="ARBA" id="ARBA00022475"/>
    </source>
</evidence>
<dbReference type="Gene3D" id="1.20.144.10">
    <property type="entry name" value="Phosphatidic acid phosphatase type 2/haloperoxidase"/>
    <property type="match status" value="2"/>
</dbReference>
<evidence type="ECO:0000259" key="8">
    <source>
        <dbReference type="SMART" id="SM00014"/>
    </source>
</evidence>
<keyword evidence="4" id="KW-0378">Hydrolase</keyword>
<feature type="transmembrane region" description="Helical" evidence="7">
    <location>
        <begin position="309"/>
        <end position="328"/>
    </location>
</feature>
<comment type="subcellular location">
    <subcellularLocation>
        <location evidence="1">Cell membrane</location>
        <topology evidence="1">Multi-pass membrane protein</topology>
    </subcellularLocation>
</comment>
<sequence length="508" mass="54249">MSSLNRPSGTPPIGAFFGALGLTFVVLTGVIIRSTWQNQPLPIDSWWHDLLAAHRHALADAGARLLNVFGGTWSMVAVVAILIAILLLRRRWREALRIGVTVAAASGASTVLKLLIARPRPLDGIVDTGLDSFPSGHTTTAAALTVAIALAFPHVWSWVLVAVWVPVMAVSRTYLLVHWASDVLAAAVLGASVALIVAAVASAVFRRTTAHSTLRPPQPARDRPCATQPNGISRLMTATLPDHVRTILFNRVPEVTVAFWVIKILSTTSGETAADYLNSTLGLGLAITSWIMTGLLVIALIAQFATKRYTSGIYWTVVVLISVVGTLLTDTMTDSFGVPLWLSTVAFSALLAVTFGIWFARERTLSIHTIFTRRRETFYWVAILFTFALGTAAGDLITEGFGLGYLFGTLLFAGLIGVIAIARFTFRVNVVFCFWAAYVLTRPLGASMGDLLSQAPADGGLGLGLGTTVTSVIFLGIIIGVATYLGIKVGRQRRVAASAEQDAVLAVA</sequence>
<dbReference type="SUPFAM" id="SSF48317">
    <property type="entry name" value="Acid phosphatase/Vanadium-dependent haloperoxidase"/>
    <property type="match status" value="1"/>
</dbReference>
<accession>A0A6J7CVM1</accession>
<keyword evidence="6 7" id="KW-0472">Membrane</keyword>
<protein>
    <submittedName>
        <fullName evidence="9">Unannotated protein</fullName>
    </submittedName>
</protein>
<proteinExistence type="predicted"/>
<reference evidence="9" key="1">
    <citation type="submission" date="2020-05" db="EMBL/GenBank/DDBJ databases">
        <authorList>
            <person name="Chiriac C."/>
            <person name="Salcher M."/>
            <person name="Ghai R."/>
            <person name="Kavagutti S V."/>
        </authorList>
    </citation>
    <scope>NUCLEOTIDE SEQUENCE</scope>
</reference>
<feature type="transmembrane region" description="Helical" evidence="7">
    <location>
        <begin position="141"/>
        <end position="171"/>
    </location>
</feature>
<gene>
    <name evidence="9" type="ORF">UFOPK3364_00286</name>
</gene>
<dbReference type="InterPro" id="IPR036938">
    <property type="entry name" value="PAP2/HPO_sf"/>
</dbReference>
<keyword evidence="3 7" id="KW-0812">Transmembrane</keyword>
<feature type="transmembrane region" description="Helical" evidence="7">
    <location>
        <begin position="183"/>
        <end position="205"/>
    </location>
</feature>
<dbReference type="GO" id="GO:0005886">
    <property type="term" value="C:plasma membrane"/>
    <property type="evidence" value="ECO:0007669"/>
    <property type="project" value="UniProtKB-SubCell"/>
</dbReference>